<organism evidence="1 2">
    <name type="scientific">Panagrolaimus sp. PS1159</name>
    <dbReference type="NCBI Taxonomy" id="55785"/>
    <lineage>
        <taxon>Eukaryota</taxon>
        <taxon>Metazoa</taxon>
        <taxon>Ecdysozoa</taxon>
        <taxon>Nematoda</taxon>
        <taxon>Chromadorea</taxon>
        <taxon>Rhabditida</taxon>
        <taxon>Tylenchina</taxon>
        <taxon>Panagrolaimomorpha</taxon>
        <taxon>Panagrolaimoidea</taxon>
        <taxon>Panagrolaimidae</taxon>
        <taxon>Panagrolaimus</taxon>
    </lineage>
</organism>
<reference evidence="2" key="1">
    <citation type="submission" date="2022-11" db="UniProtKB">
        <authorList>
            <consortium name="WormBaseParasite"/>
        </authorList>
    </citation>
    <scope>IDENTIFICATION</scope>
</reference>
<protein>
    <submittedName>
        <fullName evidence="2">Uncharacterized protein</fullName>
    </submittedName>
</protein>
<name>A0AC35FBV9_9BILA</name>
<accession>A0AC35FBV9</accession>
<proteinExistence type="predicted"/>
<sequence length="190" mass="20553">MNNLEVNTLISDISENLLKLSSTLLFFVAVLLMSIFVDCHQVILSICERRKVNDVKSKEKSSSKKDGKKKKGRNSTSRSKSKSKSSKSKTSKPKSSAKKSLKEIMPKVSSSKATPTTAMASKGSKSIESKSSASKKNKNNNKTLKPAFSVKSIKGLSANPPDQKSDVNGREDRHPPSSTRGSSSAFVMIG</sequence>
<evidence type="ECO:0000313" key="1">
    <source>
        <dbReference type="Proteomes" id="UP000887580"/>
    </source>
</evidence>
<dbReference type="WBParaSite" id="PS1159_v2.g1589.t1">
    <property type="protein sequence ID" value="PS1159_v2.g1589.t1"/>
    <property type="gene ID" value="PS1159_v2.g1589"/>
</dbReference>
<evidence type="ECO:0000313" key="2">
    <source>
        <dbReference type="WBParaSite" id="PS1159_v2.g1589.t1"/>
    </source>
</evidence>
<dbReference type="Proteomes" id="UP000887580">
    <property type="component" value="Unplaced"/>
</dbReference>